<dbReference type="PANTHER" id="PTHR46577">
    <property type="entry name" value="HTH-TYPE TRANSCRIPTIONAL REGULATORY PROTEIN GABR"/>
    <property type="match status" value="1"/>
</dbReference>
<evidence type="ECO:0000259" key="6">
    <source>
        <dbReference type="PROSITE" id="PS50949"/>
    </source>
</evidence>
<evidence type="ECO:0000256" key="2">
    <source>
        <dbReference type="ARBA" id="ARBA00022898"/>
    </source>
</evidence>
<dbReference type="InterPro" id="IPR015422">
    <property type="entry name" value="PyrdxlP-dep_Trfase_small"/>
</dbReference>
<dbReference type="CDD" id="cd00609">
    <property type="entry name" value="AAT_like"/>
    <property type="match status" value="1"/>
</dbReference>
<keyword evidence="3" id="KW-0805">Transcription regulation</keyword>
<protein>
    <submittedName>
        <fullName evidence="7">PLP-dependent aminotransferase family protein</fullName>
    </submittedName>
</protein>
<dbReference type="PRINTS" id="PR00035">
    <property type="entry name" value="HTHGNTR"/>
</dbReference>
<evidence type="ECO:0000256" key="5">
    <source>
        <dbReference type="ARBA" id="ARBA00023163"/>
    </source>
</evidence>
<dbReference type="PROSITE" id="PS50949">
    <property type="entry name" value="HTH_GNTR"/>
    <property type="match status" value="1"/>
</dbReference>
<dbReference type="RefSeq" id="WP_406789826.1">
    <property type="nucleotide sequence ID" value="NZ_JBJIAA010000027.1"/>
</dbReference>
<sequence>MINIDWKPDKNSNMPLYRQIVDYIKEKISGWEWIVGAKLPSQRKLADIFEVNRSTLIEAIDELKSYGLIDGRSKGGTVIVNNTWSVLASGKAPNWEKYIKSGVYEPNLSTIQMINKLEYEDNIIRLSTGELSPELFPKNAMKTVLSKVADDISSLGYERTKGSLELRKIISNYVKKFGINASPSSILIVSGSLQALQLISMSILKPGDDVLVEKPSYIKSINVFESAGMKLKGISMDMHGIEIREILKNINKETPILYTIPTFQNPTGIVMSENRRNELIKICTKERLPIIEDDAYRELWFDKKPPQTLKSKDRNGIVLYIGTMSKCLSAGMRVGWVIGPEAVIDRLGDVKMQTDYGASSLSQYAAAEWISSGLYEKYIEKLRYELKSRRDFTINLLHEYFYDLAEWNVPKGGFYIWLKLKVKIDVNKLFNLSWKQGILINPGYIYDFHKNSNIRISYSYASYSEMHIGIKKLSEIVRKLI</sequence>
<keyword evidence="7" id="KW-0808">Transferase</keyword>
<dbReference type="SUPFAM" id="SSF53383">
    <property type="entry name" value="PLP-dependent transferases"/>
    <property type="match status" value="1"/>
</dbReference>
<dbReference type="Gene3D" id="1.10.10.10">
    <property type="entry name" value="Winged helix-like DNA-binding domain superfamily/Winged helix DNA-binding domain"/>
    <property type="match status" value="1"/>
</dbReference>
<dbReference type="PANTHER" id="PTHR46577:SF2">
    <property type="entry name" value="TRANSCRIPTIONAL REGULATORY PROTEIN"/>
    <property type="match status" value="1"/>
</dbReference>
<dbReference type="Proteomes" id="UP001623592">
    <property type="component" value="Unassembled WGS sequence"/>
</dbReference>
<evidence type="ECO:0000313" key="7">
    <source>
        <dbReference type="EMBL" id="MFL0253160.1"/>
    </source>
</evidence>
<evidence type="ECO:0000313" key="8">
    <source>
        <dbReference type="Proteomes" id="UP001623592"/>
    </source>
</evidence>
<dbReference type="InterPro" id="IPR000524">
    <property type="entry name" value="Tscrpt_reg_HTH_GntR"/>
</dbReference>
<feature type="domain" description="HTH gntR-type" evidence="6">
    <location>
        <begin position="14"/>
        <end position="82"/>
    </location>
</feature>
<dbReference type="Gene3D" id="3.90.1150.10">
    <property type="entry name" value="Aspartate Aminotransferase, domain 1"/>
    <property type="match status" value="1"/>
</dbReference>
<gene>
    <name evidence="7" type="ORF">ACJDT4_22400</name>
</gene>
<dbReference type="InterPro" id="IPR004839">
    <property type="entry name" value="Aminotransferase_I/II_large"/>
</dbReference>
<dbReference type="GO" id="GO:0008483">
    <property type="term" value="F:transaminase activity"/>
    <property type="evidence" value="ECO:0007669"/>
    <property type="project" value="UniProtKB-KW"/>
</dbReference>
<dbReference type="InterPro" id="IPR015424">
    <property type="entry name" value="PyrdxlP-dep_Trfase"/>
</dbReference>
<proteinExistence type="inferred from homology"/>
<comment type="similarity">
    <text evidence="1">In the C-terminal section; belongs to the class-I pyridoxal-phosphate-dependent aminotransferase family.</text>
</comment>
<comment type="caution">
    <text evidence="7">The sequence shown here is derived from an EMBL/GenBank/DDBJ whole genome shotgun (WGS) entry which is preliminary data.</text>
</comment>
<evidence type="ECO:0000256" key="3">
    <source>
        <dbReference type="ARBA" id="ARBA00023015"/>
    </source>
</evidence>
<dbReference type="Gene3D" id="3.40.640.10">
    <property type="entry name" value="Type I PLP-dependent aspartate aminotransferase-like (Major domain)"/>
    <property type="match status" value="1"/>
</dbReference>
<name>A0ABW8TNS8_9CLOT</name>
<keyword evidence="2" id="KW-0663">Pyridoxal phosphate</keyword>
<dbReference type="InterPro" id="IPR051446">
    <property type="entry name" value="HTH_trans_reg/aminotransferase"/>
</dbReference>
<keyword evidence="8" id="KW-1185">Reference proteome</keyword>
<organism evidence="7 8">
    <name type="scientific">Clostridium neuense</name>
    <dbReference type="NCBI Taxonomy" id="1728934"/>
    <lineage>
        <taxon>Bacteria</taxon>
        <taxon>Bacillati</taxon>
        <taxon>Bacillota</taxon>
        <taxon>Clostridia</taxon>
        <taxon>Eubacteriales</taxon>
        <taxon>Clostridiaceae</taxon>
        <taxon>Clostridium</taxon>
    </lineage>
</organism>
<dbReference type="InterPro" id="IPR036388">
    <property type="entry name" value="WH-like_DNA-bd_sf"/>
</dbReference>
<dbReference type="Pfam" id="PF00392">
    <property type="entry name" value="GntR"/>
    <property type="match status" value="1"/>
</dbReference>
<evidence type="ECO:0000256" key="1">
    <source>
        <dbReference type="ARBA" id="ARBA00005384"/>
    </source>
</evidence>
<dbReference type="Pfam" id="PF00155">
    <property type="entry name" value="Aminotran_1_2"/>
    <property type="match status" value="1"/>
</dbReference>
<accession>A0ABW8TNS8</accession>
<dbReference type="InterPro" id="IPR036390">
    <property type="entry name" value="WH_DNA-bd_sf"/>
</dbReference>
<keyword evidence="5" id="KW-0804">Transcription</keyword>
<keyword evidence="4" id="KW-0238">DNA-binding</keyword>
<dbReference type="EMBL" id="JBJIAA010000027">
    <property type="protein sequence ID" value="MFL0253160.1"/>
    <property type="molecule type" value="Genomic_DNA"/>
</dbReference>
<evidence type="ECO:0000256" key="4">
    <source>
        <dbReference type="ARBA" id="ARBA00023125"/>
    </source>
</evidence>
<dbReference type="CDD" id="cd07377">
    <property type="entry name" value="WHTH_GntR"/>
    <property type="match status" value="1"/>
</dbReference>
<dbReference type="SUPFAM" id="SSF46785">
    <property type="entry name" value="Winged helix' DNA-binding domain"/>
    <property type="match status" value="1"/>
</dbReference>
<reference evidence="7 8" key="1">
    <citation type="submission" date="2024-11" db="EMBL/GenBank/DDBJ databases">
        <authorList>
            <person name="Heng Y.C."/>
            <person name="Lim A.C.H."/>
            <person name="Lee J.K.Y."/>
            <person name="Kittelmann S."/>
        </authorList>
    </citation>
    <scope>NUCLEOTIDE SEQUENCE [LARGE SCALE GENOMIC DNA]</scope>
    <source>
        <strain evidence="7 8">WILCCON 0114</strain>
    </source>
</reference>
<dbReference type="InterPro" id="IPR015421">
    <property type="entry name" value="PyrdxlP-dep_Trfase_major"/>
</dbReference>
<dbReference type="SMART" id="SM00345">
    <property type="entry name" value="HTH_GNTR"/>
    <property type="match status" value="1"/>
</dbReference>
<keyword evidence="7" id="KW-0032">Aminotransferase</keyword>